<feature type="region of interest" description="Disordered" evidence="4">
    <location>
        <begin position="506"/>
        <end position="586"/>
    </location>
</feature>
<feature type="region of interest" description="Disordered" evidence="4">
    <location>
        <begin position="897"/>
        <end position="918"/>
    </location>
</feature>
<proteinExistence type="inferred from homology"/>
<dbReference type="SMART" id="SM00322">
    <property type="entry name" value="KH"/>
    <property type="match status" value="1"/>
</dbReference>
<organism evidence="6 7">
    <name type="scientific">Ditylenchus destructor</name>
    <dbReference type="NCBI Taxonomy" id="166010"/>
    <lineage>
        <taxon>Eukaryota</taxon>
        <taxon>Metazoa</taxon>
        <taxon>Ecdysozoa</taxon>
        <taxon>Nematoda</taxon>
        <taxon>Chromadorea</taxon>
        <taxon>Rhabditida</taxon>
        <taxon>Tylenchina</taxon>
        <taxon>Tylenchomorpha</taxon>
        <taxon>Sphaerularioidea</taxon>
        <taxon>Anguinidae</taxon>
        <taxon>Anguininae</taxon>
        <taxon>Ditylenchus</taxon>
    </lineage>
</organism>
<name>A0AAD4N0R8_9BILA</name>
<sequence>MSHGQSYLCSNPESVKSDHLDSLFPLLIDLSINQAPSENLKSVAQLIEPLFSTAESDPSTYKFLSPHTSTPITKKKIVKKMAKSSPRNEKSPRSKTKVAATHRKTFVKPPLKPHSSDPHLIIMPSTSSACSALNFFAHKTRSRSFERSNLIDSEDMIQRLLKSIELSSDDLTVVVLCKLLQGFVVCCKVNVSQKRLRSLSRLDATNYLLRAMRSYITNDNPSPMQIAAVDALAATLMAVSVKDRKFMLKIRISGILPGLRNRILEADRLFCTVTLLRFICRCLRSPRNAQVIGKERSFAEHFVSVLNSLSVTAMESTPNVDYQLCKLDRDITSATLSSEDFLPVQTMIKPLMNQREEYGEETPTAYDEKMARLLEVLFFISKNKRSKTQLLEQHVVGLLKTILGHHFELRQQGAVHLEISLVTIASVRQLSRTKKGREQLMTLSMLEMCENYIGQLAEDRARLSDKPKMLSSCTQLQDSLCALCLRCLPQLPFPLPKDQPFPLKFNLPSKGSLPANDHGLHPRQLKTSTPLRKSTRSSTSPHKRSRSITLGDDQSYASSDDGLDEEDESFMFPDRTMEDSGQMSTYSDVELDDETEDLIQPGSSSVDEITPAFQVSNYSCQNMEELRANYRHFFTEFDQGCTSRISKSYLPSIIHSVPLPKNCDLLQMMANRTVSVGRFVKVAFPEIATSINMDDPSWPTRDNHQVLLESSESMREMIVQEMARSRLKPILERRVVYDLDKLILAEGGITSRSSHVSIGNLDLDKVGTLDSNVDHLKFESRFESGNLRRVIQVSESHYELILSPDINESSPHFQWFYFEVSNIAKADVPYTFEIINCLKNQSMFSKGMQPVFFSVTEAKQGRSGWVRASSSVCYYRNLYTATCEDNGETAAKEVIRTTRSRTTSTPIKTKTTKDSSSGQDTKSFFSTRFTITFPHVADICYVAYHYPYTYSYLNTSIECLLYKASKAQKSPSNNIHIRVESLTQSLGGNPVPLLTITAAGSLQEMEKREIVLLTGRVHPGESNASWIMHGIIQFLASNRTEAKKARENFVFKLIPMLNPDGVVNGSHRCSLAGIDLNRIWDRPSSVLHPTTFHVKGLVQYMVDVLRKTPFVFVDLHGHSRRPNVFLYGNNPEESWRQTDHKMEHNYKFIGLPEMLEKVAPGFTVRDCRFSVTKSKEFSARIGLWRQFGIERAYTMEATYCGFDSGPSSGKQITTSDLMDIGANLCEAILLLKQSEQSGNKVNKDLIQKRSTESKITPRKSTRNKGPLDPTKLFDCHMHRPPLLAGNSAMMDSARSAPSLDRPNVPPEDSWIRNTSKYIDHGVHNSRTSAGDSRRTAADPYAQEKTTFFPSTPYDYAPAGYTSSSSSTYFNMPPGVDHTLYVDALYNRSTEMTGGLPPYSARESAYISRSLPAESPSEVVGKSKRPVLMGPPPADATPYGIPTSAGPPPSFGLGVGKYGNEIPSPLDAEIQHTILEMQQELAYIDTLSVAADLRHSKRLLKERCAKLEGTVDPDWVEVDINKPIKVTKRVLIPSFRHPNFNYVGKILGPKGQTLQNICKKFKCFISVMGAGSTKDRTKEVELLNSNDPRFAHYASPLHVRIDTVAPAHIAHTRMAACLTVFHKLLVPGREIGFMAKSGQNGANYNNSFTSNSGDAKVGGPIKTAARGASTPATRGGRGGGFVPKARVLAAKGKAPY</sequence>
<dbReference type="GO" id="GO:0008270">
    <property type="term" value="F:zinc ion binding"/>
    <property type="evidence" value="ECO:0007669"/>
    <property type="project" value="InterPro"/>
</dbReference>
<comment type="caution">
    <text evidence="6">The sequence shown here is derived from an EMBL/GenBank/DDBJ whole genome shotgun (WGS) entry which is preliminary data.</text>
</comment>
<feature type="compositionally biased region" description="Low complexity" evidence="4">
    <location>
        <begin position="900"/>
        <end position="918"/>
    </location>
</feature>
<dbReference type="InterPro" id="IPR040626">
    <property type="entry name" value="Pepdidase_M14_N"/>
</dbReference>
<dbReference type="PANTHER" id="PTHR12756">
    <property type="entry name" value="CYTOSOLIC CARBOXYPEPTIDASE"/>
    <property type="match status" value="1"/>
</dbReference>
<reference evidence="6" key="1">
    <citation type="submission" date="2022-01" db="EMBL/GenBank/DDBJ databases">
        <title>Genome Sequence Resource for Two Populations of Ditylenchus destructor, the Migratory Endoparasitic Phytonematode.</title>
        <authorList>
            <person name="Zhang H."/>
            <person name="Lin R."/>
            <person name="Xie B."/>
        </authorList>
    </citation>
    <scope>NUCLEOTIDE SEQUENCE</scope>
    <source>
        <strain evidence="6">BazhouSP</strain>
    </source>
</reference>
<dbReference type="InterPro" id="IPR055256">
    <property type="entry name" value="KH_1_KHDC4/BBP-like"/>
</dbReference>
<dbReference type="Pfam" id="PF22675">
    <property type="entry name" value="KH-I_KHDC4-BBP"/>
    <property type="match status" value="1"/>
</dbReference>
<evidence type="ECO:0000256" key="1">
    <source>
        <dbReference type="ARBA" id="ARBA00001947"/>
    </source>
</evidence>
<evidence type="ECO:0000256" key="4">
    <source>
        <dbReference type="SAM" id="MobiDB-lite"/>
    </source>
</evidence>
<comment type="cofactor">
    <cofactor evidence="1">
        <name>Zn(2+)</name>
        <dbReference type="ChEBI" id="CHEBI:29105"/>
    </cofactor>
</comment>
<feature type="compositionally biased region" description="Polar residues" evidence="4">
    <location>
        <begin position="525"/>
        <end position="540"/>
    </location>
</feature>
<dbReference type="InterPro" id="IPR036612">
    <property type="entry name" value="KH_dom_type_1_sf"/>
</dbReference>
<dbReference type="InterPro" id="IPR050821">
    <property type="entry name" value="Cytosolic_carboxypeptidase"/>
</dbReference>
<dbReference type="GO" id="GO:0006508">
    <property type="term" value="P:proteolysis"/>
    <property type="evidence" value="ECO:0007669"/>
    <property type="project" value="InterPro"/>
</dbReference>
<keyword evidence="6" id="KW-0645">Protease</keyword>
<dbReference type="InterPro" id="IPR004087">
    <property type="entry name" value="KH_dom"/>
</dbReference>
<dbReference type="SUPFAM" id="SSF54791">
    <property type="entry name" value="Eukaryotic type KH-domain (KH-domain type I)"/>
    <property type="match status" value="1"/>
</dbReference>
<gene>
    <name evidence="6" type="ORF">DdX_10327</name>
</gene>
<dbReference type="SUPFAM" id="SSF53187">
    <property type="entry name" value="Zn-dependent exopeptidases"/>
    <property type="match status" value="1"/>
</dbReference>
<dbReference type="GO" id="GO:0003723">
    <property type="term" value="F:RNA binding"/>
    <property type="evidence" value="ECO:0007669"/>
    <property type="project" value="InterPro"/>
</dbReference>
<keyword evidence="6" id="KW-0378">Hydrolase</keyword>
<dbReference type="Gene3D" id="3.30.1370.10">
    <property type="entry name" value="K Homology domain, type 1"/>
    <property type="match status" value="1"/>
</dbReference>
<dbReference type="PANTHER" id="PTHR12756:SF11">
    <property type="entry name" value="CYTOSOLIC CARBOXYPEPTIDASE 1"/>
    <property type="match status" value="1"/>
</dbReference>
<dbReference type="Gene3D" id="2.60.40.3120">
    <property type="match status" value="1"/>
</dbReference>
<feature type="active site" description="Proton donor/acceptor" evidence="3">
    <location>
        <position position="1196"/>
    </location>
</feature>
<dbReference type="Gene3D" id="3.40.630.10">
    <property type="entry name" value="Zn peptidases"/>
    <property type="match status" value="1"/>
</dbReference>
<dbReference type="Pfam" id="PF00246">
    <property type="entry name" value="Peptidase_M14"/>
    <property type="match status" value="1"/>
</dbReference>
<dbReference type="EMBL" id="JAKKPZ010000023">
    <property type="protein sequence ID" value="KAI1711081.1"/>
    <property type="molecule type" value="Genomic_DNA"/>
</dbReference>
<feature type="region of interest" description="Disordered" evidence="4">
    <location>
        <begin position="1247"/>
        <end position="1270"/>
    </location>
</feature>
<evidence type="ECO:0000313" key="7">
    <source>
        <dbReference type="Proteomes" id="UP001201812"/>
    </source>
</evidence>
<evidence type="ECO:0000256" key="3">
    <source>
        <dbReference type="PROSITE-ProRule" id="PRU01379"/>
    </source>
</evidence>
<dbReference type="PROSITE" id="PS52035">
    <property type="entry name" value="PEPTIDASE_M14"/>
    <property type="match status" value="1"/>
</dbReference>
<evidence type="ECO:0000256" key="2">
    <source>
        <dbReference type="ARBA" id="ARBA00005988"/>
    </source>
</evidence>
<evidence type="ECO:0000259" key="5">
    <source>
        <dbReference type="PROSITE" id="PS52035"/>
    </source>
</evidence>
<dbReference type="Proteomes" id="UP001201812">
    <property type="component" value="Unassembled WGS sequence"/>
</dbReference>
<evidence type="ECO:0000313" key="6">
    <source>
        <dbReference type="EMBL" id="KAI1711081.1"/>
    </source>
</evidence>
<dbReference type="GO" id="GO:0004181">
    <property type="term" value="F:metallocarboxypeptidase activity"/>
    <property type="evidence" value="ECO:0007669"/>
    <property type="project" value="InterPro"/>
</dbReference>
<accession>A0AAD4N0R8</accession>
<dbReference type="Pfam" id="PF18027">
    <property type="entry name" value="Pepdidase_M14_N"/>
    <property type="match status" value="1"/>
</dbReference>
<comment type="similarity">
    <text evidence="2 3">Belongs to the peptidase M14 family.</text>
</comment>
<keyword evidence="6" id="KW-0121">Carboxypeptidase</keyword>
<keyword evidence="7" id="KW-1185">Reference proteome</keyword>
<feature type="domain" description="Peptidase M14" evidence="5">
    <location>
        <begin position="946"/>
        <end position="1232"/>
    </location>
</feature>
<protein>
    <submittedName>
        <fullName evidence="6">Zinc carboxypeptidase domain-containing protein</fullName>
    </submittedName>
</protein>
<feature type="region of interest" description="Disordered" evidence="4">
    <location>
        <begin position="74"/>
        <end position="100"/>
    </location>
</feature>
<dbReference type="InterPro" id="IPR000834">
    <property type="entry name" value="Peptidase_M14"/>
</dbReference>